<dbReference type="PANTHER" id="PTHR34309:SF1">
    <property type="entry name" value="PROTEIN GLCG"/>
    <property type="match status" value="1"/>
</dbReference>
<dbReference type="EMBL" id="JAFIRA010000025">
    <property type="protein sequence ID" value="MCJ2543321.1"/>
    <property type="molecule type" value="Genomic_DNA"/>
</dbReference>
<dbReference type="SUPFAM" id="SSF143744">
    <property type="entry name" value="GlcG-like"/>
    <property type="match status" value="1"/>
</dbReference>
<dbReference type="InterPro" id="IPR005624">
    <property type="entry name" value="PduO/GlcC-like"/>
</dbReference>
<proteinExistence type="predicted"/>
<dbReference type="Proteomes" id="UP000830835">
    <property type="component" value="Unassembled WGS sequence"/>
</dbReference>
<organism evidence="1 2">
    <name type="scientific">Thermostichus vulcanus str. 'Rupite'</name>
    <dbReference type="NCBI Taxonomy" id="2813851"/>
    <lineage>
        <taxon>Bacteria</taxon>
        <taxon>Bacillati</taxon>
        <taxon>Cyanobacteriota</taxon>
        <taxon>Cyanophyceae</taxon>
        <taxon>Thermostichales</taxon>
        <taxon>Thermostichaceae</taxon>
        <taxon>Thermostichus</taxon>
    </lineage>
</organism>
<gene>
    <name evidence="1" type="ORF">JX360_10455</name>
</gene>
<evidence type="ECO:0000313" key="1">
    <source>
        <dbReference type="EMBL" id="MCJ2543321.1"/>
    </source>
</evidence>
<protein>
    <submittedName>
        <fullName evidence="1">Heme-binding protein</fullName>
    </submittedName>
</protein>
<dbReference type="Gene3D" id="3.30.450.150">
    <property type="entry name" value="Haem-degrading domain"/>
    <property type="match status" value="1"/>
</dbReference>
<dbReference type="InterPro" id="IPR038084">
    <property type="entry name" value="PduO/GlcC-like_sf"/>
</dbReference>
<name>A0ABT0CC00_THEVL</name>
<comment type="caution">
    <text evidence="1">The sequence shown here is derived from an EMBL/GenBank/DDBJ whole genome shotgun (WGS) entry which is preliminary data.</text>
</comment>
<dbReference type="InterPro" id="IPR052517">
    <property type="entry name" value="GlcG_carb_metab_protein"/>
</dbReference>
<evidence type="ECO:0000313" key="2">
    <source>
        <dbReference type="Proteomes" id="UP000830835"/>
    </source>
</evidence>
<dbReference type="Pfam" id="PF03928">
    <property type="entry name" value="HbpS-like"/>
    <property type="match status" value="1"/>
</dbReference>
<dbReference type="PANTHER" id="PTHR34309">
    <property type="entry name" value="SLR1406 PROTEIN"/>
    <property type="match status" value="1"/>
</dbReference>
<accession>A0ABT0CC00</accession>
<keyword evidence="2" id="KW-1185">Reference proteome</keyword>
<sequence>MYLCQKTELTCEGALVVLNGAIAKAKAMGVPQCIAVVDPAGNLLAYARMDGAKVLSQLSSTQKAVTAASSRGATGLVPADLELKLGLVTGGQLTNLKGGLPIVVQGQVIGAVGVGSGTGDQDVEVGQAGIDALMQALKHQEN</sequence>
<dbReference type="RefSeq" id="WP_244350598.1">
    <property type="nucleotide sequence ID" value="NZ_JAFIRA010000025.1"/>
</dbReference>
<reference evidence="1" key="1">
    <citation type="submission" date="2021-02" db="EMBL/GenBank/DDBJ databases">
        <title>The CRISPR/cas machinery reduction and long-range gene transfer in the hot spring cyanobacterium Synechococcus.</title>
        <authorList>
            <person name="Dvorak P."/>
            <person name="Jahodarova E."/>
            <person name="Hasler P."/>
            <person name="Poulickova A."/>
        </authorList>
    </citation>
    <scope>NUCLEOTIDE SEQUENCE</scope>
    <source>
        <strain evidence="1">Rupite</strain>
    </source>
</reference>